<evidence type="ECO:0000256" key="4">
    <source>
        <dbReference type="ARBA" id="ARBA00010662"/>
    </source>
</evidence>
<reference evidence="10 11" key="1">
    <citation type="submission" date="2018-12" db="EMBL/GenBank/DDBJ databases">
        <authorList>
            <person name="Lunina O.N."/>
            <person name="Grouzdev D.S."/>
            <person name="Gorlenko V.M."/>
            <person name="Savvichev A.S."/>
        </authorList>
    </citation>
    <scope>NUCLEOTIDE SEQUENCE [LARGE SCALE GENOMIC DNA]</scope>
    <source>
        <strain evidence="10 11">BrKhr-17</strain>
    </source>
</reference>
<evidence type="ECO:0000313" key="10">
    <source>
        <dbReference type="EMBL" id="RTY36960.1"/>
    </source>
</evidence>
<dbReference type="InterPro" id="IPR005900">
    <property type="entry name" value="6-phosphogluconolactonase_DevB"/>
</dbReference>
<dbReference type="GO" id="GO:0005975">
    <property type="term" value="P:carbohydrate metabolic process"/>
    <property type="evidence" value="ECO:0007669"/>
    <property type="project" value="UniProtKB-UniRule"/>
</dbReference>
<name>A0A3S0L583_CHLPH</name>
<dbReference type="InterPro" id="IPR006148">
    <property type="entry name" value="Glc/Gal-6P_isomerase"/>
</dbReference>
<dbReference type="Gene3D" id="3.40.50.1360">
    <property type="match status" value="1"/>
</dbReference>
<dbReference type="SUPFAM" id="SSF100950">
    <property type="entry name" value="NagB/RpiA/CoA transferase-like"/>
    <property type="match status" value="1"/>
</dbReference>
<dbReference type="CDD" id="cd01400">
    <property type="entry name" value="6PGL"/>
    <property type="match status" value="1"/>
</dbReference>
<dbReference type="InterPro" id="IPR039104">
    <property type="entry name" value="6PGL"/>
</dbReference>
<comment type="function">
    <text evidence="2 7">Hydrolysis of 6-phosphogluconolactone to 6-phosphogluconate.</text>
</comment>
<evidence type="ECO:0000256" key="6">
    <source>
        <dbReference type="ARBA" id="ARBA00020337"/>
    </source>
</evidence>
<sequence length="264" mass="29035">MKPQHLCETEKELTRRTAALIIQAAWQAASKQGHCTIALAGGNSPRPLYRIISGGLPPDLFTRLNLPLPAAVPHGEATVSLPWRQCIFFWGDERCVPPDDARSNYRMADEELFCGKSPEELTMFRMHGESSPPEAGAEAYEAELRQLFINEKKGSDSSYPVFDLILLGLGPDGHTASLFPDNPAALAETEQWVQAVKAPDMEPKVMRLTLSLPVLNHAETVVFYSPGKEKAALAASIERGERPDLPAGMVKALKGRVVWLYPHP</sequence>
<comment type="catalytic activity">
    <reaction evidence="1 7">
        <text>6-phospho-D-glucono-1,5-lactone + H2O = 6-phospho-D-gluconate + H(+)</text>
        <dbReference type="Rhea" id="RHEA:12556"/>
        <dbReference type="ChEBI" id="CHEBI:15377"/>
        <dbReference type="ChEBI" id="CHEBI:15378"/>
        <dbReference type="ChEBI" id="CHEBI:57955"/>
        <dbReference type="ChEBI" id="CHEBI:58759"/>
        <dbReference type="EC" id="3.1.1.31"/>
    </reaction>
</comment>
<dbReference type="Proteomes" id="UP000489351">
    <property type="component" value="Unassembled WGS sequence"/>
</dbReference>
<dbReference type="Proteomes" id="UP000279908">
    <property type="component" value="Unassembled WGS sequence"/>
</dbReference>
<comment type="pathway">
    <text evidence="3 7">Carbohydrate degradation; pentose phosphate pathway; D-ribulose 5-phosphate from D-glucose 6-phosphate (oxidative stage): step 2/3.</text>
</comment>
<dbReference type="EMBL" id="WUBZ01000016">
    <property type="protein sequence ID" value="MWV54629.1"/>
    <property type="molecule type" value="Genomic_DNA"/>
</dbReference>
<comment type="caution">
    <text evidence="10">The sequence shown here is derived from an EMBL/GenBank/DDBJ whole genome shotgun (WGS) entry which is preliminary data.</text>
</comment>
<feature type="domain" description="Glucosamine/galactosamine-6-phosphate isomerase" evidence="8">
    <location>
        <begin position="9"/>
        <end position="259"/>
    </location>
</feature>
<dbReference type="EC" id="3.1.1.31" evidence="5 7"/>
<dbReference type="GO" id="GO:0006098">
    <property type="term" value="P:pentose-phosphate shunt"/>
    <property type="evidence" value="ECO:0007669"/>
    <property type="project" value="UniProtKB-UniPathway"/>
</dbReference>
<keyword evidence="12" id="KW-1185">Reference proteome</keyword>
<dbReference type="RefSeq" id="WP_126384792.1">
    <property type="nucleotide sequence ID" value="NZ_RXYK01000011.1"/>
</dbReference>
<reference evidence="9 12" key="2">
    <citation type="submission" date="2019-11" db="EMBL/GenBank/DDBJ databases">
        <title>Green- and brown-colored morphotypes of Chlorobia in the stratified aquatic ecosystems of Kandalaksha Gulf (White Sea): A model for study of the accessory genome evolution.</title>
        <authorList>
            <person name="Grouzdev D.S."/>
        </authorList>
    </citation>
    <scope>NUCLEOTIDE SEQUENCE [LARGE SCALE GENOMIC DNA]</scope>
    <source>
        <strain evidence="9 12">ZM</strain>
    </source>
</reference>
<evidence type="ECO:0000256" key="7">
    <source>
        <dbReference type="RuleBase" id="RU365095"/>
    </source>
</evidence>
<dbReference type="EMBL" id="RXYK01000011">
    <property type="protein sequence ID" value="RTY36960.1"/>
    <property type="molecule type" value="Genomic_DNA"/>
</dbReference>
<dbReference type="GO" id="GO:0017057">
    <property type="term" value="F:6-phosphogluconolactonase activity"/>
    <property type="evidence" value="ECO:0007669"/>
    <property type="project" value="UniProtKB-UniRule"/>
</dbReference>
<dbReference type="PANTHER" id="PTHR11054">
    <property type="entry name" value="6-PHOSPHOGLUCONOLACTONASE"/>
    <property type="match status" value="1"/>
</dbReference>
<organism evidence="10 11">
    <name type="scientific">Chlorobium phaeovibrioides</name>
    <dbReference type="NCBI Taxonomy" id="1094"/>
    <lineage>
        <taxon>Bacteria</taxon>
        <taxon>Pseudomonadati</taxon>
        <taxon>Chlorobiota</taxon>
        <taxon>Chlorobiia</taxon>
        <taxon>Chlorobiales</taxon>
        <taxon>Chlorobiaceae</taxon>
        <taxon>Chlorobium/Pelodictyon group</taxon>
        <taxon>Chlorobium</taxon>
    </lineage>
</organism>
<evidence type="ECO:0000313" key="9">
    <source>
        <dbReference type="EMBL" id="MWV54629.1"/>
    </source>
</evidence>
<gene>
    <name evidence="7 10" type="primary">pgl</name>
    <name evidence="10" type="ORF">EKD02_07530</name>
    <name evidence="9" type="ORF">GJ685_06060</name>
</gene>
<accession>A0A3S0L583</accession>
<evidence type="ECO:0000256" key="1">
    <source>
        <dbReference type="ARBA" id="ARBA00000832"/>
    </source>
</evidence>
<dbReference type="PANTHER" id="PTHR11054:SF0">
    <property type="entry name" value="6-PHOSPHOGLUCONOLACTONASE"/>
    <property type="match status" value="1"/>
</dbReference>
<proteinExistence type="inferred from homology"/>
<comment type="similarity">
    <text evidence="4 7">Belongs to the glucosamine/galactosamine-6-phosphate isomerase family. 6-phosphogluconolactonase subfamily.</text>
</comment>
<evidence type="ECO:0000256" key="5">
    <source>
        <dbReference type="ARBA" id="ARBA00013198"/>
    </source>
</evidence>
<evidence type="ECO:0000313" key="11">
    <source>
        <dbReference type="Proteomes" id="UP000279908"/>
    </source>
</evidence>
<dbReference type="NCBIfam" id="TIGR01198">
    <property type="entry name" value="pgl"/>
    <property type="match status" value="1"/>
</dbReference>
<dbReference type="AlphaFoldDB" id="A0A3S0L583"/>
<evidence type="ECO:0000259" key="8">
    <source>
        <dbReference type="Pfam" id="PF01182"/>
    </source>
</evidence>
<keyword evidence="7 10" id="KW-0378">Hydrolase</keyword>
<protein>
    <recommendedName>
        <fullName evidence="6 7">6-phosphogluconolactonase</fullName>
        <shortName evidence="7">6PGL</shortName>
        <ecNumber evidence="5 7">3.1.1.31</ecNumber>
    </recommendedName>
</protein>
<evidence type="ECO:0000313" key="12">
    <source>
        <dbReference type="Proteomes" id="UP000489351"/>
    </source>
</evidence>
<dbReference type="UniPathway" id="UPA00115">
    <property type="reaction ID" value="UER00409"/>
</dbReference>
<dbReference type="Pfam" id="PF01182">
    <property type="entry name" value="Glucosamine_iso"/>
    <property type="match status" value="1"/>
</dbReference>
<dbReference type="InterPro" id="IPR037171">
    <property type="entry name" value="NagB/RpiA_transferase-like"/>
</dbReference>
<evidence type="ECO:0000256" key="2">
    <source>
        <dbReference type="ARBA" id="ARBA00002681"/>
    </source>
</evidence>
<evidence type="ECO:0000256" key="3">
    <source>
        <dbReference type="ARBA" id="ARBA00004961"/>
    </source>
</evidence>